<name>A0A1G5KEH7_9FLAO</name>
<reference evidence="1 2" key="1">
    <citation type="submission" date="2016-10" db="EMBL/GenBank/DDBJ databases">
        <authorList>
            <person name="de Groot N.N."/>
        </authorList>
    </citation>
    <scope>NUCLEOTIDE SEQUENCE [LARGE SCALE GENOMIC DNA]</scope>
    <source>
        <strain evidence="1 2">CGMCC 1.7031</strain>
    </source>
</reference>
<keyword evidence="2" id="KW-1185">Reference proteome</keyword>
<evidence type="ECO:0000313" key="2">
    <source>
        <dbReference type="Proteomes" id="UP000199354"/>
    </source>
</evidence>
<dbReference type="RefSeq" id="WP_170826898.1">
    <property type="nucleotide sequence ID" value="NZ_FMVF01000031.1"/>
</dbReference>
<protein>
    <submittedName>
        <fullName evidence="1">Uncharacterized protein</fullName>
    </submittedName>
</protein>
<proteinExistence type="predicted"/>
<sequence>FRFQSCYSYTGFYKIGPENLITEYKRSDKELDTTGEITYLDEKYLLVYYYDEEFPVTYFYKKIETPPNRR</sequence>
<dbReference type="EMBL" id="FMVF01000031">
    <property type="protein sequence ID" value="SCY99002.1"/>
    <property type="molecule type" value="Genomic_DNA"/>
</dbReference>
<gene>
    <name evidence="1" type="ORF">SAMN02927903_03265</name>
</gene>
<accession>A0A1G5KEH7</accession>
<dbReference type="AlphaFoldDB" id="A0A1G5KEH7"/>
<feature type="non-terminal residue" evidence="1">
    <location>
        <position position="1"/>
    </location>
</feature>
<organism evidence="1 2">
    <name type="scientific">Flavobacterium caeni</name>
    <dbReference type="NCBI Taxonomy" id="490189"/>
    <lineage>
        <taxon>Bacteria</taxon>
        <taxon>Pseudomonadati</taxon>
        <taxon>Bacteroidota</taxon>
        <taxon>Flavobacteriia</taxon>
        <taxon>Flavobacteriales</taxon>
        <taxon>Flavobacteriaceae</taxon>
        <taxon>Flavobacterium</taxon>
    </lineage>
</organism>
<evidence type="ECO:0000313" key="1">
    <source>
        <dbReference type="EMBL" id="SCY99002.1"/>
    </source>
</evidence>
<dbReference type="Proteomes" id="UP000199354">
    <property type="component" value="Unassembled WGS sequence"/>
</dbReference>